<sequence>MRFLALEESKDLKKVLIEKFHDTLKVHEIEINKNKDQRKRKSIALKVQKDIKRSSSKAFDTKYFFDNIFKEDLNEDNLSSSQRIYPT</sequence>
<evidence type="ECO:0000313" key="1">
    <source>
        <dbReference type="EMBL" id="RDY11427.1"/>
    </source>
</evidence>
<organism evidence="1 2">
    <name type="scientific">Mucuna pruriens</name>
    <name type="common">Velvet bean</name>
    <name type="synonym">Dolichos pruriens</name>
    <dbReference type="NCBI Taxonomy" id="157652"/>
    <lineage>
        <taxon>Eukaryota</taxon>
        <taxon>Viridiplantae</taxon>
        <taxon>Streptophyta</taxon>
        <taxon>Embryophyta</taxon>
        <taxon>Tracheophyta</taxon>
        <taxon>Spermatophyta</taxon>
        <taxon>Magnoliopsida</taxon>
        <taxon>eudicotyledons</taxon>
        <taxon>Gunneridae</taxon>
        <taxon>Pentapetalae</taxon>
        <taxon>rosids</taxon>
        <taxon>fabids</taxon>
        <taxon>Fabales</taxon>
        <taxon>Fabaceae</taxon>
        <taxon>Papilionoideae</taxon>
        <taxon>50 kb inversion clade</taxon>
        <taxon>NPAAA clade</taxon>
        <taxon>indigoferoid/millettioid clade</taxon>
        <taxon>Phaseoleae</taxon>
        <taxon>Mucuna</taxon>
    </lineage>
</organism>
<feature type="non-terminal residue" evidence="1">
    <location>
        <position position="1"/>
    </location>
</feature>
<protein>
    <submittedName>
        <fullName evidence="1">Uncharacterized protein</fullName>
    </submittedName>
</protein>
<dbReference type="OrthoDB" id="1431642at2759"/>
<reference evidence="1" key="1">
    <citation type="submission" date="2018-05" db="EMBL/GenBank/DDBJ databases">
        <title>Draft genome of Mucuna pruriens seed.</title>
        <authorList>
            <person name="Nnadi N.E."/>
            <person name="Vos R."/>
            <person name="Hasami M.H."/>
            <person name="Devisetty U.K."/>
            <person name="Aguiy J.C."/>
        </authorList>
    </citation>
    <scope>NUCLEOTIDE SEQUENCE [LARGE SCALE GENOMIC DNA]</scope>
    <source>
        <strain evidence="1">JCA_2017</strain>
    </source>
</reference>
<dbReference type="EMBL" id="QJKJ01000640">
    <property type="protein sequence ID" value="RDY11427.1"/>
    <property type="molecule type" value="Genomic_DNA"/>
</dbReference>
<accession>A0A371I8Q8</accession>
<dbReference type="AlphaFoldDB" id="A0A371I8Q8"/>
<comment type="caution">
    <text evidence="1">The sequence shown here is derived from an EMBL/GenBank/DDBJ whole genome shotgun (WGS) entry which is preliminary data.</text>
</comment>
<keyword evidence="2" id="KW-1185">Reference proteome</keyword>
<evidence type="ECO:0000313" key="2">
    <source>
        <dbReference type="Proteomes" id="UP000257109"/>
    </source>
</evidence>
<proteinExistence type="predicted"/>
<dbReference type="Proteomes" id="UP000257109">
    <property type="component" value="Unassembled WGS sequence"/>
</dbReference>
<name>A0A371I8Q8_MUCPR</name>
<gene>
    <name evidence="1" type="ORF">CR513_03923</name>
</gene>